<gene>
    <name evidence="5" type="ORF">1331</name>
</gene>
<evidence type="ECO:0000313" key="6">
    <source>
        <dbReference type="Proteomes" id="UP000045545"/>
    </source>
</evidence>
<keyword evidence="1 3" id="KW-0694">RNA-binding</keyword>
<dbReference type="GO" id="GO:0008168">
    <property type="term" value="F:methyltransferase activity"/>
    <property type="evidence" value="ECO:0007669"/>
    <property type="project" value="InterPro"/>
</dbReference>
<evidence type="ECO:0000256" key="2">
    <source>
        <dbReference type="ARBA" id="ARBA00029460"/>
    </source>
</evidence>
<dbReference type="PANTHER" id="PTHR32319">
    <property type="entry name" value="BACTERIAL HEMOLYSIN-LIKE PROTEIN"/>
    <property type="match status" value="1"/>
</dbReference>
<dbReference type="PROSITE" id="PS50889">
    <property type="entry name" value="S4"/>
    <property type="match status" value="1"/>
</dbReference>
<dbReference type="NCBIfam" id="TIGR00478">
    <property type="entry name" value="tly"/>
    <property type="match status" value="1"/>
</dbReference>
<dbReference type="STRING" id="690567.1331"/>
<dbReference type="GO" id="GO:0032259">
    <property type="term" value="P:methylation"/>
    <property type="evidence" value="ECO:0007669"/>
    <property type="project" value="InterPro"/>
</dbReference>
<dbReference type="Proteomes" id="UP000045545">
    <property type="component" value="Unassembled WGS sequence"/>
</dbReference>
<dbReference type="InterPro" id="IPR029063">
    <property type="entry name" value="SAM-dependent_MTases_sf"/>
</dbReference>
<evidence type="ECO:0000256" key="1">
    <source>
        <dbReference type="ARBA" id="ARBA00022884"/>
    </source>
</evidence>
<dbReference type="InterPro" id="IPR002877">
    <property type="entry name" value="RNA_MeTrfase_FtsJ_dom"/>
</dbReference>
<dbReference type="RefSeq" id="WP_046496817.1">
    <property type="nucleotide sequence ID" value="NZ_CGIH01000026.1"/>
</dbReference>
<organism evidence="5 6">
    <name type="scientific">Syntrophomonas zehnderi OL-4</name>
    <dbReference type="NCBI Taxonomy" id="690567"/>
    <lineage>
        <taxon>Bacteria</taxon>
        <taxon>Bacillati</taxon>
        <taxon>Bacillota</taxon>
        <taxon>Clostridia</taxon>
        <taxon>Eubacteriales</taxon>
        <taxon>Syntrophomonadaceae</taxon>
        <taxon>Syntrophomonas</taxon>
    </lineage>
</organism>
<evidence type="ECO:0000313" key="5">
    <source>
        <dbReference type="EMBL" id="CFX49994.1"/>
    </source>
</evidence>
<proteinExistence type="inferred from homology"/>
<evidence type="ECO:0000256" key="3">
    <source>
        <dbReference type="PROSITE-ProRule" id="PRU00182"/>
    </source>
</evidence>
<protein>
    <submittedName>
        <fullName evidence="5">Haemolysin A</fullName>
    </submittedName>
</protein>
<dbReference type="InterPro" id="IPR047048">
    <property type="entry name" value="TlyA"/>
</dbReference>
<dbReference type="PANTHER" id="PTHR32319:SF0">
    <property type="entry name" value="BACTERIAL HEMOLYSIN-LIKE PROTEIN"/>
    <property type="match status" value="1"/>
</dbReference>
<dbReference type="Gene3D" id="3.40.50.150">
    <property type="entry name" value="Vaccinia Virus protein VP39"/>
    <property type="match status" value="1"/>
</dbReference>
<sequence>MEKVRLDNLLFSKGLAGSREKARAMILAGEVYVDSQLIDKPGVKVNTAAVIDIKSSRLKYVSRGGYKLEGAIRDFKVDFCGKTVLDVGASTGGYTDCALQNQAAKVYAVDVGYGQLDWTLRNNPRVIVMERTNIRYLTRDQLGEKVDIITMDVSFISTTLIFPVLKELLREEGEIISLIKPQFEAGRNQVGKNGVVRNPAIHREVLLCCIAAAEQEGLNCVGVTFSPIKGPKGNIEYFIRLCQHKTGLHDIDEQISKVVSRAHNGLGDRIGEDFSGEK</sequence>
<dbReference type="CDD" id="cd00165">
    <property type="entry name" value="S4"/>
    <property type="match status" value="1"/>
</dbReference>
<evidence type="ECO:0000259" key="4">
    <source>
        <dbReference type="SMART" id="SM00363"/>
    </source>
</evidence>
<dbReference type="InterPro" id="IPR002942">
    <property type="entry name" value="S4_RNA-bd"/>
</dbReference>
<keyword evidence="6" id="KW-1185">Reference proteome</keyword>
<dbReference type="GO" id="GO:0003723">
    <property type="term" value="F:RNA binding"/>
    <property type="evidence" value="ECO:0007669"/>
    <property type="project" value="UniProtKB-KW"/>
</dbReference>
<dbReference type="AlphaFoldDB" id="A0A0E4GAJ1"/>
<dbReference type="PIRSF" id="PIRSF005578">
    <property type="entry name" value="TlyA"/>
    <property type="match status" value="1"/>
</dbReference>
<dbReference type="OrthoDB" id="9784736at2"/>
<dbReference type="Pfam" id="PF01728">
    <property type="entry name" value="FtsJ"/>
    <property type="match status" value="1"/>
</dbReference>
<dbReference type="Pfam" id="PF01479">
    <property type="entry name" value="S4"/>
    <property type="match status" value="1"/>
</dbReference>
<dbReference type="InterPro" id="IPR036986">
    <property type="entry name" value="S4_RNA-bd_sf"/>
</dbReference>
<dbReference type="Gene3D" id="3.10.290.10">
    <property type="entry name" value="RNA-binding S4 domain"/>
    <property type="match status" value="1"/>
</dbReference>
<dbReference type="CDD" id="cd02440">
    <property type="entry name" value="AdoMet_MTases"/>
    <property type="match status" value="1"/>
</dbReference>
<name>A0A0E4GAJ1_9FIRM</name>
<dbReference type="InterPro" id="IPR004538">
    <property type="entry name" value="Hemolysin_A/TlyA"/>
</dbReference>
<dbReference type="EMBL" id="CGIH01000026">
    <property type="protein sequence ID" value="CFX49994.1"/>
    <property type="molecule type" value="Genomic_DNA"/>
</dbReference>
<reference evidence="5 6" key="1">
    <citation type="submission" date="2015-03" db="EMBL/GenBank/DDBJ databases">
        <authorList>
            <person name="Murphy D."/>
        </authorList>
    </citation>
    <scope>NUCLEOTIDE SEQUENCE [LARGE SCALE GENOMIC DNA]</scope>
    <source>
        <strain evidence="5 6">OL-4</strain>
    </source>
</reference>
<accession>A0A0E4GAJ1</accession>
<dbReference type="SUPFAM" id="SSF53335">
    <property type="entry name" value="S-adenosyl-L-methionine-dependent methyltransferases"/>
    <property type="match status" value="1"/>
</dbReference>
<comment type="similarity">
    <text evidence="2">Belongs to the TlyA family.</text>
</comment>
<feature type="domain" description="RNA-binding S4" evidence="4">
    <location>
        <begin position="4"/>
        <end position="69"/>
    </location>
</feature>
<dbReference type="SMART" id="SM00363">
    <property type="entry name" value="S4"/>
    <property type="match status" value="1"/>
</dbReference>
<dbReference type="SUPFAM" id="SSF55174">
    <property type="entry name" value="Alpha-L RNA-binding motif"/>
    <property type="match status" value="1"/>
</dbReference>